<dbReference type="Proteomes" id="UP000800041">
    <property type="component" value="Unassembled WGS sequence"/>
</dbReference>
<name>A0A6G1H9I3_9PEZI</name>
<evidence type="ECO:0000256" key="1">
    <source>
        <dbReference type="SAM" id="MobiDB-lite"/>
    </source>
</evidence>
<evidence type="ECO:0000313" key="2">
    <source>
        <dbReference type="EMBL" id="KAF1989714.1"/>
    </source>
</evidence>
<evidence type="ECO:0000313" key="3">
    <source>
        <dbReference type="Proteomes" id="UP000800041"/>
    </source>
</evidence>
<gene>
    <name evidence="2" type="ORF">K402DRAFT_390682</name>
</gene>
<accession>A0A6G1H9I3</accession>
<protein>
    <submittedName>
        <fullName evidence="2">Uncharacterized protein</fullName>
    </submittedName>
</protein>
<dbReference type="EMBL" id="ML977144">
    <property type="protein sequence ID" value="KAF1989714.1"/>
    <property type="molecule type" value="Genomic_DNA"/>
</dbReference>
<dbReference type="OrthoDB" id="3927958at2759"/>
<feature type="compositionally biased region" description="Basic and acidic residues" evidence="1">
    <location>
        <begin position="123"/>
        <end position="136"/>
    </location>
</feature>
<dbReference type="AlphaFoldDB" id="A0A6G1H9I3"/>
<proteinExistence type="predicted"/>
<reference evidence="2" key="1">
    <citation type="journal article" date="2020" name="Stud. Mycol.">
        <title>101 Dothideomycetes genomes: a test case for predicting lifestyles and emergence of pathogens.</title>
        <authorList>
            <person name="Haridas S."/>
            <person name="Albert R."/>
            <person name="Binder M."/>
            <person name="Bloem J."/>
            <person name="Labutti K."/>
            <person name="Salamov A."/>
            <person name="Andreopoulos B."/>
            <person name="Baker S."/>
            <person name="Barry K."/>
            <person name="Bills G."/>
            <person name="Bluhm B."/>
            <person name="Cannon C."/>
            <person name="Castanera R."/>
            <person name="Culley D."/>
            <person name="Daum C."/>
            <person name="Ezra D."/>
            <person name="Gonzalez J."/>
            <person name="Henrissat B."/>
            <person name="Kuo A."/>
            <person name="Liang C."/>
            <person name="Lipzen A."/>
            <person name="Lutzoni F."/>
            <person name="Magnuson J."/>
            <person name="Mondo S."/>
            <person name="Nolan M."/>
            <person name="Ohm R."/>
            <person name="Pangilinan J."/>
            <person name="Park H.-J."/>
            <person name="Ramirez L."/>
            <person name="Alfaro M."/>
            <person name="Sun H."/>
            <person name="Tritt A."/>
            <person name="Yoshinaga Y."/>
            <person name="Zwiers L.-H."/>
            <person name="Turgeon B."/>
            <person name="Goodwin S."/>
            <person name="Spatafora J."/>
            <person name="Crous P."/>
            <person name="Grigoriev I."/>
        </authorList>
    </citation>
    <scope>NUCLEOTIDE SEQUENCE</scope>
    <source>
        <strain evidence="2">CBS 113979</strain>
    </source>
</reference>
<keyword evidence="3" id="KW-1185">Reference proteome</keyword>
<sequence length="149" mass="17087">MCYHRLYIFTTCGHSIFISPPLLPCPTYHAYASPSTHGNHDLFPPNCKPTAHPFKSLRLERLCFTCSQRRALLLEAAEENSTEVRIEETKWKVAYRSPAAEEESWRHWGDEEMGMGQGTRAMGEWKMKRDKKRGDRNSGLLRVGFGGNN</sequence>
<organism evidence="2 3">
    <name type="scientific">Aulographum hederae CBS 113979</name>
    <dbReference type="NCBI Taxonomy" id="1176131"/>
    <lineage>
        <taxon>Eukaryota</taxon>
        <taxon>Fungi</taxon>
        <taxon>Dikarya</taxon>
        <taxon>Ascomycota</taxon>
        <taxon>Pezizomycotina</taxon>
        <taxon>Dothideomycetes</taxon>
        <taxon>Pleosporomycetidae</taxon>
        <taxon>Aulographales</taxon>
        <taxon>Aulographaceae</taxon>
    </lineage>
</organism>
<feature type="region of interest" description="Disordered" evidence="1">
    <location>
        <begin position="111"/>
        <end position="138"/>
    </location>
</feature>